<feature type="region of interest" description="Disordered" evidence="1">
    <location>
        <begin position="1"/>
        <end position="20"/>
    </location>
</feature>
<evidence type="ECO:0000313" key="4">
    <source>
        <dbReference type="Proteomes" id="UP001164286"/>
    </source>
</evidence>
<comment type="caution">
    <text evidence="3">The sequence shown here is derived from an EMBL/GenBank/DDBJ whole genome shotgun (WGS) entry which is preliminary data.</text>
</comment>
<accession>A0AA38H4Y0</accession>
<dbReference type="Proteomes" id="UP001164286">
    <property type="component" value="Unassembled WGS sequence"/>
</dbReference>
<reference evidence="3" key="1">
    <citation type="journal article" date="2022" name="G3 (Bethesda)">
        <title>High quality genome of the basidiomycete yeast Dioszegia hungarica PDD-24b-2 isolated from cloud water.</title>
        <authorList>
            <person name="Jarrige D."/>
            <person name="Haridas S."/>
            <person name="Bleykasten-Grosshans C."/>
            <person name="Joly M."/>
            <person name="Nadalig T."/>
            <person name="Sancelme M."/>
            <person name="Vuilleumier S."/>
            <person name="Grigoriev I.V."/>
            <person name="Amato P."/>
            <person name="Bringel F."/>
        </authorList>
    </citation>
    <scope>NUCLEOTIDE SEQUENCE</scope>
    <source>
        <strain evidence="3">PDD-24b-2</strain>
    </source>
</reference>
<sequence length="603" mass="68417">MSSRQDQIDAPSHPPRTNLTTLPEELLLQISLLLDKPTALSLARVHPSLTFTARTRLWSDVDLSVNPHYGEMPLPLHEDDEPYSWLDYTDLGNHPLRHREPALAADRLHQAGLRKKVEAICGRAAAEGGRWELVRHLKLGPRPKAAQGELKILQKVASRLRTLSFVQSPYVVRKADHWRIYDDGAGEHQVLEYQLLVTQLHLPMLTHVHLGPGSIQYAEILYILSDASPNLTSLDAHLGFEVLVPRPDQTAFPDMVRDSNIRTLRLQLAYRNYTQIRGTGAERRETVDAGCEDITNHPAIVLLRRCSRLERLILPYFRKGDPVSLFYYYSNRLFSTARKLPKLRELRWDGGQSHQDEEHTLPGVAGFPELELLVYTDMRTWIDVLIQEVPPCPKLQILAFPHASRHGSGNHLNPDKDGPSENGIEIEHMPNGLARGLLGCPELHTIRSRHIVTDDPDADLFAPPTDSIPPEDHIIGVVRSLRNGDKELLYIRIYLEREIRPKSWEKTPPEWRHFTEYEGATVPLEIIKKVLATEGLDLADWEGRGLEVGDVPWQVLRDWREDLDAISLPERAGSAGLRLVYVPPHFGPMTLCFANVYNTSKCV</sequence>
<keyword evidence="4" id="KW-1185">Reference proteome</keyword>
<dbReference type="GeneID" id="77726844"/>
<dbReference type="RefSeq" id="XP_052943807.1">
    <property type="nucleotide sequence ID" value="XM_053087639.1"/>
</dbReference>
<gene>
    <name evidence="3" type="ORF">MKK02DRAFT_28748</name>
</gene>
<dbReference type="InterPro" id="IPR001810">
    <property type="entry name" value="F-box_dom"/>
</dbReference>
<dbReference type="PROSITE" id="PS50181">
    <property type="entry name" value="FBOX"/>
    <property type="match status" value="1"/>
</dbReference>
<feature type="region of interest" description="Disordered" evidence="1">
    <location>
        <begin position="405"/>
        <end position="426"/>
    </location>
</feature>
<protein>
    <recommendedName>
        <fullName evidence="2">F-box domain-containing protein</fullName>
    </recommendedName>
</protein>
<organism evidence="3 4">
    <name type="scientific">Dioszegia hungarica</name>
    <dbReference type="NCBI Taxonomy" id="4972"/>
    <lineage>
        <taxon>Eukaryota</taxon>
        <taxon>Fungi</taxon>
        <taxon>Dikarya</taxon>
        <taxon>Basidiomycota</taxon>
        <taxon>Agaricomycotina</taxon>
        <taxon>Tremellomycetes</taxon>
        <taxon>Tremellales</taxon>
        <taxon>Bulleribasidiaceae</taxon>
        <taxon>Dioszegia</taxon>
    </lineage>
</organism>
<evidence type="ECO:0000259" key="2">
    <source>
        <dbReference type="PROSITE" id="PS50181"/>
    </source>
</evidence>
<dbReference type="EMBL" id="JAKWFO010000008">
    <property type="protein sequence ID" value="KAI9634030.1"/>
    <property type="molecule type" value="Genomic_DNA"/>
</dbReference>
<evidence type="ECO:0000313" key="3">
    <source>
        <dbReference type="EMBL" id="KAI9634030.1"/>
    </source>
</evidence>
<proteinExistence type="predicted"/>
<feature type="domain" description="F-box" evidence="2">
    <location>
        <begin position="16"/>
        <end position="61"/>
    </location>
</feature>
<name>A0AA38H4Y0_9TREE</name>
<dbReference type="AlphaFoldDB" id="A0AA38H4Y0"/>
<evidence type="ECO:0000256" key="1">
    <source>
        <dbReference type="SAM" id="MobiDB-lite"/>
    </source>
</evidence>